<dbReference type="Pfam" id="PF00205">
    <property type="entry name" value="TPP_enzyme_M"/>
    <property type="match status" value="1"/>
</dbReference>
<keyword evidence="2 3" id="KW-0786">Thiamine pyrophosphate</keyword>
<feature type="domain" description="Thiamine pyrophosphate enzyme central" evidence="4">
    <location>
        <begin position="194"/>
        <end position="329"/>
    </location>
</feature>
<dbReference type="GO" id="GO:0050660">
    <property type="term" value="F:flavin adenine dinucleotide binding"/>
    <property type="evidence" value="ECO:0007669"/>
    <property type="project" value="TreeGrafter"/>
</dbReference>
<dbReference type="EMBL" id="SPQQ01000015">
    <property type="protein sequence ID" value="TGE35412.1"/>
    <property type="molecule type" value="Genomic_DNA"/>
</dbReference>
<dbReference type="GO" id="GO:0009097">
    <property type="term" value="P:isoleucine biosynthetic process"/>
    <property type="evidence" value="ECO:0007669"/>
    <property type="project" value="TreeGrafter"/>
</dbReference>
<dbReference type="InterPro" id="IPR029035">
    <property type="entry name" value="DHS-like_NAD/FAD-binding_dom"/>
</dbReference>
<reference evidence="7 8" key="1">
    <citation type="submission" date="2019-03" db="EMBL/GenBank/DDBJ databases">
        <title>Draft Genome Sequence of Desulfosporosinus fructosivorans Strain 63.6F, Isolated from Marine Sediment in the Baltic Sea.</title>
        <authorList>
            <person name="Hausmann B."/>
            <person name="Vandieken V."/>
            <person name="Pjevac P."/>
            <person name="Schreck K."/>
            <person name="Herbold C.W."/>
            <person name="Loy A."/>
        </authorList>
    </citation>
    <scope>NUCLEOTIDE SEQUENCE [LARGE SCALE GENOMIC DNA]</scope>
    <source>
        <strain evidence="7 8">63.6F</strain>
    </source>
</reference>
<dbReference type="Gene3D" id="3.40.50.970">
    <property type="match status" value="2"/>
</dbReference>
<dbReference type="GO" id="GO:0030976">
    <property type="term" value="F:thiamine pyrophosphate binding"/>
    <property type="evidence" value="ECO:0007669"/>
    <property type="project" value="InterPro"/>
</dbReference>
<dbReference type="InterPro" id="IPR011766">
    <property type="entry name" value="TPP_enzyme_TPP-bd"/>
</dbReference>
<accession>A0A4Z0QXA4</accession>
<dbReference type="GO" id="GO:0005948">
    <property type="term" value="C:acetolactate synthase complex"/>
    <property type="evidence" value="ECO:0007669"/>
    <property type="project" value="TreeGrafter"/>
</dbReference>
<dbReference type="PANTHER" id="PTHR18968">
    <property type="entry name" value="THIAMINE PYROPHOSPHATE ENZYMES"/>
    <property type="match status" value="1"/>
</dbReference>
<dbReference type="PANTHER" id="PTHR18968:SF142">
    <property type="entry name" value="ACETOLACTATE SYNTHASE"/>
    <property type="match status" value="1"/>
</dbReference>
<dbReference type="Pfam" id="PF02775">
    <property type="entry name" value="TPP_enzyme_C"/>
    <property type="match status" value="1"/>
</dbReference>
<proteinExistence type="inferred from homology"/>
<evidence type="ECO:0000259" key="5">
    <source>
        <dbReference type="Pfam" id="PF02775"/>
    </source>
</evidence>
<feature type="domain" description="Thiamine pyrophosphate enzyme N-terminal TPP-binding" evidence="6">
    <location>
        <begin position="4"/>
        <end position="114"/>
    </location>
</feature>
<dbReference type="FunFam" id="3.40.50.970:FF:000007">
    <property type="entry name" value="Acetolactate synthase"/>
    <property type="match status" value="1"/>
</dbReference>
<evidence type="ECO:0000256" key="3">
    <source>
        <dbReference type="RuleBase" id="RU362132"/>
    </source>
</evidence>
<name>A0A4Z0QXA4_9FIRM</name>
<gene>
    <name evidence="7" type="ORF">E4K67_25690</name>
</gene>
<dbReference type="SUPFAM" id="SSF52518">
    <property type="entry name" value="Thiamin diphosphate-binding fold (THDP-binding)"/>
    <property type="match status" value="2"/>
</dbReference>
<evidence type="ECO:0000259" key="6">
    <source>
        <dbReference type="Pfam" id="PF02776"/>
    </source>
</evidence>
<feature type="domain" description="Thiamine pyrophosphate enzyme TPP-binding" evidence="5">
    <location>
        <begin position="404"/>
        <end position="544"/>
    </location>
</feature>
<dbReference type="InterPro" id="IPR012000">
    <property type="entry name" value="Thiamin_PyroP_enz_cen_dom"/>
</dbReference>
<evidence type="ECO:0000313" key="7">
    <source>
        <dbReference type="EMBL" id="TGE35412.1"/>
    </source>
</evidence>
<dbReference type="InterPro" id="IPR012001">
    <property type="entry name" value="Thiamin_PyroP_enz_TPP-bd_dom"/>
</dbReference>
<dbReference type="CDD" id="cd07035">
    <property type="entry name" value="TPP_PYR_POX_like"/>
    <property type="match status" value="1"/>
</dbReference>
<comment type="caution">
    <text evidence="7">The sequence shown here is derived from an EMBL/GenBank/DDBJ whole genome shotgun (WGS) entry which is preliminary data.</text>
</comment>
<dbReference type="InterPro" id="IPR045229">
    <property type="entry name" value="TPP_enz"/>
</dbReference>
<dbReference type="InterPro" id="IPR029061">
    <property type="entry name" value="THDP-binding"/>
</dbReference>
<dbReference type="OrthoDB" id="4494979at2"/>
<keyword evidence="8" id="KW-1185">Reference proteome</keyword>
<dbReference type="AlphaFoldDB" id="A0A4Z0QXA4"/>
<organism evidence="7 8">
    <name type="scientific">Desulfosporosinus fructosivorans</name>
    <dbReference type="NCBI Taxonomy" id="2018669"/>
    <lineage>
        <taxon>Bacteria</taxon>
        <taxon>Bacillati</taxon>
        <taxon>Bacillota</taxon>
        <taxon>Clostridia</taxon>
        <taxon>Eubacteriales</taxon>
        <taxon>Desulfitobacteriaceae</taxon>
        <taxon>Desulfosporosinus</taxon>
    </lineage>
</organism>
<evidence type="ECO:0000259" key="4">
    <source>
        <dbReference type="Pfam" id="PF00205"/>
    </source>
</evidence>
<dbReference type="GO" id="GO:0009099">
    <property type="term" value="P:L-valine biosynthetic process"/>
    <property type="evidence" value="ECO:0007669"/>
    <property type="project" value="TreeGrafter"/>
</dbReference>
<evidence type="ECO:0000313" key="8">
    <source>
        <dbReference type="Proteomes" id="UP000298460"/>
    </source>
</evidence>
<dbReference type="GO" id="GO:0000287">
    <property type="term" value="F:magnesium ion binding"/>
    <property type="evidence" value="ECO:0007669"/>
    <property type="project" value="InterPro"/>
</dbReference>
<sequence length="594" mass="65149">MNFVAAQGVKHIFLLPGGGSMHLVDSLGRNTQLEYIPLLHEQACSIAAEAYARITNNLGVVLVTTGPGGTNAITGVAGGWLESTPMLILSGQVKRSDLKGESKVRQLGPQELDIVTVVKSITKYAVTVEDPKLIGYHLEKAIFLAKHGRPGPVWLDVPLDVQGSLIDTEDLIHFKETETEIEEGTSGYQVFDCVSRAIEILNNSRRPVVLVGQGIQRSGASEVFQKFIEVLGVPVLTTWMAAELLPDAHRLNFGKPGMIASRGANLSLQNADCVVAIGVRMDSTVIGFDHTDFARGAKKIVVDIDQHEIEKLKTDIEVAAVVDAKLFIQTFLEESSKLIPQDRLEWMVRCEEWKKKYPIVMPEYRAEKDFVNVYHFTEVLAEELRQDEIIIPGSSGAGLDAFWLAYKVKGQQRLFSTGGLGAMGFGIPAAIGGCIAGKKRVISVDGDGGFQLNIQELATVASRKLPIKFFILNNQGYASIRNMQMGRFSGNLVASDKTSGLMLPDVLSLATAYGLKTSRIVTHQGMREKIREILTGDEPVICDVLVNPNLQVVPRVVSELLPDGSMRSKPLEDLWPFLSREELAENMIIKSRVF</sequence>
<dbReference type="GO" id="GO:0003984">
    <property type="term" value="F:acetolactate synthase activity"/>
    <property type="evidence" value="ECO:0007669"/>
    <property type="project" value="TreeGrafter"/>
</dbReference>
<comment type="similarity">
    <text evidence="1 3">Belongs to the TPP enzyme family.</text>
</comment>
<dbReference type="SUPFAM" id="SSF52467">
    <property type="entry name" value="DHS-like NAD/FAD-binding domain"/>
    <property type="match status" value="1"/>
</dbReference>
<dbReference type="Pfam" id="PF02776">
    <property type="entry name" value="TPP_enzyme_N"/>
    <property type="match status" value="1"/>
</dbReference>
<protein>
    <submittedName>
        <fullName evidence="7">Thiamine pyrophosphate-binding protein</fullName>
    </submittedName>
</protein>
<evidence type="ECO:0000256" key="1">
    <source>
        <dbReference type="ARBA" id="ARBA00007812"/>
    </source>
</evidence>
<dbReference type="Gene3D" id="3.40.50.1220">
    <property type="entry name" value="TPP-binding domain"/>
    <property type="match status" value="1"/>
</dbReference>
<evidence type="ECO:0000256" key="2">
    <source>
        <dbReference type="ARBA" id="ARBA00023052"/>
    </source>
</evidence>
<dbReference type="Proteomes" id="UP000298460">
    <property type="component" value="Unassembled WGS sequence"/>
</dbReference>